<feature type="domain" description="Response regulatory" evidence="3">
    <location>
        <begin position="9"/>
        <end position="122"/>
    </location>
</feature>
<dbReference type="PROSITE" id="PS50930">
    <property type="entry name" value="HTH_LYTTR"/>
    <property type="match status" value="1"/>
</dbReference>
<keyword evidence="6" id="KW-1185">Reference proteome</keyword>
<protein>
    <submittedName>
        <fullName evidence="5">Histidine kinase</fullName>
    </submittedName>
</protein>
<dbReference type="InterPro" id="IPR007492">
    <property type="entry name" value="LytTR_DNA-bd_dom"/>
</dbReference>
<dbReference type="SUPFAM" id="SSF52172">
    <property type="entry name" value="CheY-like"/>
    <property type="match status" value="1"/>
</dbReference>
<dbReference type="OrthoDB" id="236568at2"/>
<dbReference type="PATRIC" id="fig|345309.4.peg.1802"/>
<dbReference type="PANTHER" id="PTHR37299">
    <property type="entry name" value="TRANSCRIPTIONAL REGULATOR-RELATED"/>
    <property type="match status" value="1"/>
</dbReference>
<dbReference type="Pfam" id="PF00072">
    <property type="entry name" value="Response_reg"/>
    <property type="match status" value="1"/>
</dbReference>
<evidence type="ECO:0000259" key="3">
    <source>
        <dbReference type="PROSITE" id="PS50110"/>
    </source>
</evidence>
<evidence type="ECO:0000256" key="2">
    <source>
        <dbReference type="PROSITE-ProRule" id="PRU00169"/>
    </source>
</evidence>
<dbReference type="InterPro" id="IPR011006">
    <property type="entry name" value="CheY-like_superfamily"/>
</dbReference>
<feature type="domain" description="HTH LytTR-type" evidence="4">
    <location>
        <begin position="154"/>
        <end position="258"/>
    </location>
</feature>
<evidence type="ECO:0000313" key="6">
    <source>
        <dbReference type="Proteomes" id="UP000033651"/>
    </source>
</evidence>
<keyword evidence="5" id="KW-0808">Transferase</keyword>
<dbReference type="PROSITE" id="PS50110">
    <property type="entry name" value="RESPONSE_REGULATORY"/>
    <property type="match status" value="1"/>
</dbReference>
<dbReference type="SMART" id="SM00850">
    <property type="entry name" value="LytTR"/>
    <property type="match status" value="1"/>
</dbReference>
<dbReference type="GO" id="GO:0016301">
    <property type="term" value="F:kinase activity"/>
    <property type="evidence" value="ECO:0007669"/>
    <property type="project" value="UniProtKB-KW"/>
</dbReference>
<accession>A0A0F3KQW1</accession>
<keyword evidence="1" id="KW-0902">Two-component regulatory system</keyword>
<comment type="caution">
    <text evidence="5">The sequence shown here is derived from an EMBL/GenBank/DDBJ whole genome shotgun (WGS) entry which is preliminary data.</text>
</comment>
<dbReference type="GO" id="GO:0000156">
    <property type="term" value="F:phosphorelay response regulator activity"/>
    <property type="evidence" value="ECO:0007669"/>
    <property type="project" value="InterPro"/>
</dbReference>
<dbReference type="PANTHER" id="PTHR37299:SF1">
    <property type="entry name" value="STAGE 0 SPORULATION PROTEIN A HOMOLOG"/>
    <property type="match status" value="1"/>
</dbReference>
<dbReference type="Gene3D" id="2.40.50.1020">
    <property type="entry name" value="LytTr DNA-binding domain"/>
    <property type="match status" value="1"/>
</dbReference>
<sequence length="260" mass="28114">MPIERRRMRVLIADDEAPARLRLREILEADAGVGTILEATNGIEAVEAIERESPDVVFLDIQMPGMDGLAVVRAIGAARMPATIFVTAFDAHAVQAFEDAAIDYVLKPCSDERIRTALQRATTRAEGAALLAFGGALAAFMGTPAAPPGLPDRLLVKDRGAMELVSVTSIDCIESAGTYVVLHVDGRRLVHRASLGDLLAQLDPRRFIRVHRSAIINVDSLVRLEPAGHGEFTAVLRHGHSVRVSRTFKPGLEARFGQTL</sequence>
<dbReference type="GO" id="GO:0003677">
    <property type="term" value="F:DNA binding"/>
    <property type="evidence" value="ECO:0007669"/>
    <property type="project" value="InterPro"/>
</dbReference>
<name>A0A0F3KQW1_9GAMM</name>
<dbReference type="InterPro" id="IPR001789">
    <property type="entry name" value="Sig_transdc_resp-reg_receiver"/>
</dbReference>
<reference evidence="5 6" key="1">
    <citation type="submission" date="2015-03" db="EMBL/GenBank/DDBJ databases">
        <title>Draft genome sequence of Luteibacter yeojuensis strain SU11.</title>
        <authorList>
            <person name="Sulaiman J."/>
            <person name="Priya K."/>
            <person name="Chan K.-G."/>
        </authorList>
    </citation>
    <scope>NUCLEOTIDE SEQUENCE [LARGE SCALE GENOMIC DNA]</scope>
    <source>
        <strain evidence="5 6">SU11</strain>
    </source>
</reference>
<gene>
    <name evidence="5" type="ORF">VI08_12290</name>
</gene>
<feature type="modified residue" description="4-aspartylphosphate" evidence="2">
    <location>
        <position position="60"/>
    </location>
</feature>
<dbReference type="Proteomes" id="UP000033651">
    <property type="component" value="Unassembled WGS sequence"/>
</dbReference>
<evidence type="ECO:0000313" key="5">
    <source>
        <dbReference type="EMBL" id="KJV32509.1"/>
    </source>
</evidence>
<dbReference type="Gene3D" id="3.40.50.2300">
    <property type="match status" value="1"/>
</dbReference>
<keyword evidence="2" id="KW-0597">Phosphoprotein</keyword>
<evidence type="ECO:0000259" key="4">
    <source>
        <dbReference type="PROSITE" id="PS50930"/>
    </source>
</evidence>
<organism evidence="5 6">
    <name type="scientific">Luteibacter yeojuensis</name>
    <dbReference type="NCBI Taxonomy" id="345309"/>
    <lineage>
        <taxon>Bacteria</taxon>
        <taxon>Pseudomonadati</taxon>
        <taxon>Pseudomonadota</taxon>
        <taxon>Gammaproteobacteria</taxon>
        <taxon>Lysobacterales</taxon>
        <taxon>Rhodanobacteraceae</taxon>
        <taxon>Luteibacter</taxon>
    </lineage>
</organism>
<dbReference type="Pfam" id="PF04397">
    <property type="entry name" value="LytTR"/>
    <property type="match status" value="1"/>
</dbReference>
<evidence type="ECO:0000256" key="1">
    <source>
        <dbReference type="ARBA" id="ARBA00023012"/>
    </source>
</evidence>
<dbReference type="AlphaFoldDB" id="A0A0F3KQW1"/>
<keyword evidence="5" id="KW-0418">Kinase</keyword>
<dbReference type="RefSeq" id="WP_045829874.1">
    <property type="nucleotide sequence ID" value="NZ_JZRB01000025.1"/>
</dbReference>
<dbReference type="EMBL" id="JZRB01000025">
    <property type="protein sequence ID" value="KJV32509.1"/>
    <property type="molecule type" value="Genomic_DNA"/>
</dbReference>
<dbReference type="SMART" id="SM00448">
    <property type="entry name" value="REC"/>
    <property type="match status" value="1"/>
</dbReference>
<proteinExistence type="predicted"/>
<dbReference type="InterPro" id="IPR046947">
    <property type="entry name" value="LytR-like"/>
</dbReference>